<gene>
    <name evidence="19" type="ORF">CGI_10013481</name>
</gene>
<dbReference type="InterPro" id="IPR007110">
    <property type="entry name" value="Ig-like_dom"/>
</dbReference>
<reference evidence="19" key="1">
    <citation type="journal article" date="2012" name="Nature">
        <title>The oyster genome reveals stress adaptation and complexity of shell formation.</title>
        <authorList>
            <person name="Zhang G."/>
            <person name="Fang X."/>
            <person name="Guo X."/>
            <person name="Li L."/>
            <person name="Luo R."/>
            <person name="Xu F."/>
            <person name="Yang P."/>
            <person name="Zhang L."/>
            <person name="Wang X."/>
            <person name="Qi H."/>
            <person name="Xiong Z."/>
            <person name="Que H."/>
            <person name="Xie Y."/>
            <person name="Holland P.W."/>
            <person name="Paps J."/>
            <person name="Zhu Y."/>
            <person name="Wu F."/>
            <person name="Chen Y."/>
            <person name="Wang J."/>
            <person name="Peng C."/>
            <person name="Meng J."/>
            <person name="Yang L."/>
            <person name="Liu J."/>
            <person name="Wen B."/>
            <person name="Zhang N."/>
            <person name="Huang Z."/>
            <person name="Zhu Q."/>
            <person name="Feng Y."/>
            <person name="Mount A."/>
            <person name="Hedgecock D."/>
            <person name="Xu Z."/>
            <person name="Liu Y."/>
            <person name="Domazet-Loso T."/>
            <person name="Du Y."/>
            <person name="Sun X."/>
            <person name="Zhang S."/>
            <person name="Liu B."/>
            <person name="Cheng P."/>
            <person name="Jiang X."/>
            <person name="Li J."/>
            <person name="Fan D."/>
            <person name="Wang W."/>
            <person name="Fu W."/>
            <person name="Wang T."/>
            <person name="Wang B."/>
            <person name="Zhang J."/>
            <person name="Peng Z."/>
            <person name="Li Y."/>
            <person name="Li N."/>
            <person name="Wang J."/>
            <person name="Chen M."/>
            <person name="He Y."/>
            <person name="Tan F."/>
            <person name="Song X."/>
            <person name="Zheng Q."/>
            <person name="Huang R."/>
            <person name="Yang H."/>
            <person name="Du X."/>
            <person name="Chen L."/>
            <person name="Yang M."/>
            <person name="Gaffney P.M."/>
            <person name="Wang S."/>
            <person name="Luo L."/>
            <person name="She Z."/>
            <person name="Ming Y."/>
            <person name="Huang W."/>
            <person name="Zhang S."/>
            <person name="Huang B."/>
            <person name="Zhang Y."/>
            <person name="Qu T."/>
            <person name="Ni P."/>
            <person name="Miao G."/>
            <person name="Wang J."/>
            <person name="Wang Q."/>
            <person name="Steinberg C.E."/>
            <person name="Wang H."/>
            <person name="Li N."/>
            <person name="Qian L."/>
            <person name="Zhang G."/>
            <person name="Li Y."/>
            <person name="Yang H."/>
            <person name="Liu X."/>
            <person name="Wang J."/>
            <person name="Yin Y."/>
            <person name="Wang J."/>
        </authorList>
    </citation>
    <scope>NUCLEOTIDE SEQUENCE [LARGE SCALE GENOMIC DNA]</scope>
    <source>
        <strain evidence="19">05x7-T-G4-1.051#20</strain>
    </source>
</reference>
<keyword evidence="7 18" id="KW-0245">EGF-like domain</keyword>
<evidence type="ECO:0000256" key="9">
    <source>
        <dbReference type="ARBA" id="ARBA00022729"/>
    </source>
</evidence>
<feature type="disulfide bond" evidence="18">
    <location>
        <begin position="3497"/>
        <end position="3507"/>
    </location>
</feature>
<dbReference type="PANTHER" id="PTHR10075:SF14">
    <property type="entry name" value="CELL ADHESION MOLECULE DSCAM2-RELATED"/>
    <property type="match status" value="1"/>
</dbReference>
<dbReference type="InterPro" id="IPR013098">
    <property type="entry name" value="Ig_I-set"/>
</dbReference>
<dbReference type="FunFam" id="2.60.40.10:FF:000503">
    <property type="entry name" value="Hemicentin 1"/>
    <property type="match status" value="4"/>
</dbReference>
<accession>K1R2P7</accession>
<evidence type="ECO:0000256" key="16">
    <source>
        <dbReference type="ARBA" id="ARBA00023319"/>
    </source>
</evidence>
<dbReference type="FunFam" id="2.10.25.10:FF:000005">
    <property type="entry name" value="Fibrillin 2"/>
    <property type="match status" value="1"/>
</dbReference>
<dbReference type="Gene3D" id="2.60.40.10">
    <property type="entry name" value="Immunoglobulins"/>
    <property type="match status" value="28"/>
</dbReference>
<dbReference type="Pfam" id="PF00090">
    <property type="entry name" value="TSP_1"/>
    <property type="match status" value="6"/>
</dbReference>
<keyword evidence="13" id="KW-0472">Membrane</keyword>
<evidence type="ECO:0000313" key="19">
    <source>
        <dbReference type="EMBL" id="EKC40013.1"/>
    </source>
</evidence>
<dbReference type="PROSITE" id="PS50993">
    <property type="entry name" value="NIDOGEN_G2"/>
    <property type="match status" value="1"/>
</dbReference>
<dbReference type="SUPFAM" id="SSF54511">
    <property type="entry name" value="GFP-like"/>
    <property type="match status" value="1"/>
</dbReference>
<protein>
    <recommendedName>
        <fullName evidence="17">Cell adhesion molecule-related/down-regulated by oncogenes</fullName>
    </recommendedName>
</protein>
<organism evidence="19">
    <name type="scientific">Magallana gigas</name>
    <name type="common">Pacific oyster</name>
    <name type="synonym">Crassostrea gigas</name>
    <dbReference type="NCBI Taxonomy" id="29159"/>
    <lineage>
        <taxon>Eukaryota</taxon>
        <taxon>Metazoa</taxon>
        <taxon>Spiralia</taxon>
        <taxon>Lophotrochozoa</taxon>
        <taxon>Mollusca</taxon>
        <taxon>Bivalvia</taxon>
        <taxon>Autobranchia</taxon>
        <taxon>Pteriomorphia</taxon>
        <taxon>Ostreida</taxon>
        <taxon>Ostreoidea</taxon>
        <taxon>Ostreidae</taxon>
        <taxon>Magallana</taxon>
    </lineage>
</organism>
<evidence type="ECO:0000256" key="12">
    <source>
        <dbReference type="ARBA" id="ARBA00022989"/>
    </source>
</evidence>
<evidence type="ECO:0000256" key="4">
    <source>
        <dbReference type="ARBA" id="ARBA00022475"/>
    </source>
</evidence>
<dbReference type="InterPro" id="IPR000884">
    <property type="entry name" value="TSP1_rpt"/>
</dbReference>
<keyword evidence="16" id="KW-0393">Immunoglobulin domain</keyword>
<dbReference type="Gene3D" id="3.40.50.410">
    <property type="entry name" value="von Willebrand factor, type A domain"/>
    <property type="match status" value="1"/>
</dbReference>
<dbReference type="PROSITE" id="PS50092">
    <property type="entry name" value="TSP1"/>
    <property type="match status" value="6"/>
</dbReference>
<dbReference type="Pfam" id="PF23560">
    <property type="entry name" value="GBD_Hemicentin"/>
    <property type="match status" value="1"/>
</dbReference>
<dbReference type="SMART" id="SM00181">
    <property type="entry name" value="EGF"/>
    <property type="match status" value="6"/>
</dbReference>
<dbReference type="GO" id="GO:0005509">
    <property type="term" value="F:calcium ion binding"/>
    <property type="evidence" value="ECO:0007669"/>
    <property type="project" value="InterPro"/>
</dbReference>
<evidence type="ECO:0000256" key="2">
    <source>
        <dbReference type="ARBA" id="ARBA00004236"/>
    </source>
</evidence>
<dbReference type="SUPFAM" id="SSF57184">
    <property type="entry name" value="Growth factor receptor domain"/>
    <property type="match status" value="1"/>
</dbReference>
<dbReference type="SUPFAM" id="SSF82895">
    <property type="entry name" value="TSP-1 type 1 repeat"/>
    <property type="match status" value="6"/>
</dbReference>
<dbReference type="InterPro" id="IPR003598">
    <property type="entry name" value="Ig_sub2"/>
</dbReference>
<dbReference type="InterPro" id="IPR013783">
    <property type="entry name" value="Ig-like_fold"/>
</dbReference>
<evidence type="ECO:0000256" key="15">
    <source>
        <dbReference type="ARBA" id="ARBA00023180"/>
    </source>
</evidence>
<evidence type="ECO:0000256" key="18">
    <source>
        <dbReference type="PROSITE-ProRule" id="PRU00076"/>
    </source>
</evidence>
<comment type="subcellular location">
    <subcellularLocation>
        <location evidence="2">Cell membrane</location>
    </subcellularLocation>
    <subcellularLocation>
        <location evidence="1">Membrane</location>
        <topology evidence="1">Single-pass membrane protein</topology>
    </subcellularLocation>
    <subcellularLocation>
        <location evidence="3">Secreted</location>
        <location evidence="3">Extracellular space</location>
        <location evidence="3">Extracellular matrix</location>
    </subcellularLocation>
</comment>
<dbReference type="GO" id="GO:0005886">
    <property type="term" value="C:plasma membrane"/>
    <property type="evidence" value="ECO:0007669"/>
    <property type="project" value="UniProtKB-SubCell"/>
</dbReference>
<dbReference type="InterPro" id="IPR036383">
    <property type="entry name" value="TSP1_rpt_sf"/>
</dbReference>
<dbReference type="PROSITE" id="PS01186">
    <property type="entry name" value="EGF_2"/>
    <property type="match status" value="3"/>
</dbReference>
<dbReference type="PROSITE" id="PS00010">
    <property type="entry name" value="ASX_HYDROXYL"/>
    <property type="match status" value="2"/>
</dbReference>
<dbReference type="FunFam" id="2.10.25.10:FF:000352">
    <property type="entry name" value="Hemicentin 1"/>
    <property type="match status" value="1"/>
</dbReference>
<dbReference type="InterPro" id="IPR000742">
    <property type="entry name" value="EGF"/>
</dbReference>
<dbReference type="FunFam" id="2.60.40.10:FF:000032">
    <property type="entry name" value="palladin isoform X1"/>
    <property type="match status" value="6"/>
</dbReference>
<dbReference type="Gene3D" id="2.40.155.10">
    <property type="entry name" value="Green fluorescent protein"/>
    <property type="match status" value="1"/>
</dbReference>
<dbReference type="Pfam" id="PF07679">
    <property type="entry name" value="I-set"/>
    <property type="match status" value="18"/>
</dbReference>
<evidence type="ECO:0000256" key="3">
    <source>
        <dbReference type="ARBA" id="ARBA00004498"/>
    </source>
</evidence>
<dbReference type="SUPFAM" id="SSF48726">
    <property type="entry name" value="Immunoglobulin"/>
    <property type="match status" value="28"/>
</dbReference>
<dbReference type="FunFam" id="2.20.100.10:FF:000007">
    <property type="entry name" value="Thrombospondin 1"/>
    <property type="match status" value="1"/>
</dbReference>
<dbReference type="InterPro" id="IPR001881">
    <property type="entry name" value="EGF-like_Ca-bd_dom"/>
</dbReference>
<evidence type="ECO:0000256" key="1">
    <source>
        <dbReference type="ARBA" id="ARBA00004167"/>
    </source>
</evidence>
<dbReference type="Pfam" id="PF13927">
    <property type="entry name" value="Ig_3"/>
    <property type="match status" value="9"/>
</dbReference>
<keyword evidence="4" id="KW-1003">Cell membrane</keyword>
<dbReference type="InParanoid" id="K1R2P7"/>
<dbReference type="InterPro" id="IPR026823">
    <property type="entry name" value="cEGF"/>
</dbReference>
<dbReference type="Pfam" id="PF25106">
    <property type="entry name" value="VWA_4"/>
    <property type="match status" value="1"/>
</dbReference>
<dbReference type="FunFam" id="2.10.25.10:FF:000010">
    <property type="entry name" value="Pro-epidermal growth factor"/>
    <property type="match status" value="1"/>
</dbReference>
<proteinExistence type="predicted"/>
<dbReference type="CDD" id="cd00054">
    <property type="entry name" value="EGF_CA"/>
    <property type="match status" value="6"/>
</dbReference>
<dbReference type="InterPro" id="IPR018097">
    <property type="entry name" value="EGF_Ca-bd_CS"/>
</dbReference>
<dbReference type="InterPro" id="IPR000152">
    <property type="entry name" value="EGF-type_Asp/Asn_hydroxyl_site"/>
</dbReference>
<dbReference type="Pfam" id="PF12662">
    <property type="entry name" value="cEGF"/>
    <property type="match status" value="1"/>
</dbReference>
<dbReference type="FunFam" id="2.10.25.10:FF:000240">
    <property type="entry name" value="Vitamin K-dependent protein S"/>
    <property type="match status" value="1"/>
</dbReference>
<dbReference type="CDD" id="cd00198">
    <property type="entry name" value="vWFA"/>
    <property type="match status" value="1"/>
</dbReference>
<evidence type="ECO:0000256" key="10">
    <source>
        <dbReference type="ARBA" id="ARBA00022737"/>
    </source>
</evidence>
<keyword evidence="8" id="KW-0812">Transmembrane</keyword>
<dbReference type="FunFam" id="2.60.40.10:FF:000186">
    <property type="entry name" value="Hemicentin 1"/>
    <property type="match status" value="1"/>
</dbReference>
<dbReference type="Pfam" id="PF07474">
    <property type="entry name" value="G2F"/>
    <property type="match status" value="1"/>
</dbReference>
<dbReference type="InterPro" id="IPR009017">
    <property type="entry name" value="GFP"/>
</dbReference>
<evidence type="ECO:0000256" key="8">
    <source>
        <dbReference type="ARBA" id="ARBA00022692"/>
    </source>
</evidence>
<dbReference type="FunFam" id="2.20.100.10:FF:000001">
    <property type="entry name" value="semaphorin-5A isoform X1"/>
    <property type="match status" value="3"/>
</dbReference>
<dbReference type="SUPFAM" id="SSF57196">
    <property type="entry name" value="EGF/Laminin"/>
    <property type="match status" value="2"/>
</dbReference>
<keyword evidence="11" id="KW-0106">Calcium</keyword>
<dbReference type="PROSITE" id="PS50835">
    <property type="entry name" value="IG_LIKE"/>
    <property type="match status" value="28"/>
</dbReference>
<keyword evidence="6" id="KW-0272">Extracellular matrix</keyword>
<evidence type="ECO:0000256" key="6">
    <source>
        <dbReference type="ARBA" id="ARBA00022530"/>
    </source>
</evidence>
<dbReference type="SMART" id="SM00408">
    <property type="entry name" value="IGc2"/>
    <property type="match status" value="27"/>
</dbReference>
<dbReference type="InterPro" id="IPR003599">
    <property type="entry name" value="Ig_sub"/>
</dbReference>
<dbReference type="InterPro" id="IPR056475">
    <property type="entry name" value="GBD_Hemicentin/VWA7"/>
</dbReference>
<keyword evidence="9" id="KW-0732">Signal</keyword>
<dbReference type="InterPro" id="IPR013106">
    <property type="entry name" value="Ig_V-set"/>
</dbReference>
<dbReference type="PANTHER" id="PTHR10075">
    <property type="entry name" value="BASIGIN RELATED"/>
    <property type="match status" value="1"/>
</dbReference>
<dbReference type="SMART" id="SM00209">
    <property type="entry name" value="TSP1"/>
    <property type="match status" value="6"/>
</dbReference>
<dbReference type="Gene3D" id="2.20.100.10">
    <property type="entry name" value="Thrombospondin type-1 (TSP1) repeat"/>
    <property type="match status" value="5"/>
</dbReference>
<dbReference type="InterPro" id="IPR049883">
    <property type="entry name" value="NOTCH1_EGF-like"/>
</dbReference>
<evidence type="ECO:0000256" key="14">
    <source>
        <dbReference type="ARBA" id="ARBA00023157"/>
    </source>
</evidence>
<dbReference type="InterPro" id="IPR036179">
    <property type="entry name" value="Ig-like_dom_sf"/>
</dbReference>
<dbReference type="SMART" id="SM00409">
    <property type="entry name" value="IG"/>
    <property type="match status" value="27"/>
</dbReference>
<dbReference type="FunFam" id="2.20.100.10:FF:000002">
    <property type="entry name" value="Unc-5 netrin receptor C"/>
    <property type="match status" value="2"/>
</dbReference>
<dbReference type="InterPro" id="IPR009030">
    <property type="entry name" value="Growth_fac_rcpt_cys_sf"/>
</dbReference>
<dbReference type="FunFam" id="2.60.40.10:FF:000273">
    <property type="entry name" value="contactin-3 isoform X1"/>
    <property type="match status" value="1"/>
</dbReference>
<dbReference type="InterPro" id="IPR056861">
    <property type="entry name" value="HMCN1-like_VWA"/>
</dbReference>
<dbReference type="SMART" id="SM00682">
    <property type="entry name" value="G2F"/>
    <property type="match status" value="1"/>
</dbReference>
<dbReference type="FunFam" id="2.60.40.10:FF:000130">
    <property type="entry name" value="Hemicentin 1"/>
    <property type="match status" value="4"/>
</dbReference>
<evidence type="ECO:0000256" key="11">
    <source>
        <dbReference type="ARBA" id="ARBA00022837"/>
    </source>
</evidence>
<dbReference type="CDD" id="cd00096">
    <property type="entry name" value="Ig"/>
    <property type="match status" value="6"/>
</dbReference>
<dbReference type="FunFam" id="2.60.40.10:FF:000107">
    <property type="entry name" value="Myosin, light chain kinase a"/>
    <property type="match status" value="1"/>
</dbReference>
<dbReference type="EMBL" id="JH819016">
    <property type="protein sequence ID" value="EKC40013.1"/>
    <property type="molecule type" value="Genomic_DNA"/>
</dbReference>
<keyword evidence="15" id="KW-0325">Glycoprotein</keyword>
<dbReference type="SMART" id="SM00179">
    <property type="entry name" value="EGF_CA"/>
    <property type="match status" value="7"/>
</dbReference>
<evidence type="ECO:0000256" key="5">
    <source>
        <dbReference type="ARBA" id="ARBA00022525"/>
    </source>
</evidence>
<keyword evidence="12" id="KW-1133">Transmembrane helix</keyword>
<dbReference type="SUPFAM" id="SSF53300">
    <property type="entry name" value="vWA-like"/>
    <property type="match status" value="1"/>
</dbReference>
<evidence type="ECO:0000256" key="13">
    <source>
        <dbReference type="ARBA" id="ARBA00023136"/>
    </source>
</evidence>
<dbReference type="HOGENOM" id="CLU_000087_0_0_1"/>
<name>K1R2P7_MAGGI</name>
<dbReference type="SMART" id="SM00406">
    <property type="entry name" value="IGv"/>
    <property type="match status" value="9"/>
</dbReference>
<dbReference type="Pfam" id="PF14670">
    <property type="entry name" value="FXa_inhibition"/>
    <property type="match status" value="1"/>
</dbReference>
<comment type="caution">
    <text evidence="18">Lacks conserved residue(s) required for the propagation of feature annotation.</text>
</comment>
<dbReference type="GO" id="GO:0007399">
    <property type="term" value="P:nervous system development"/>
    <property type="evidence" value="ECO:0007669"/>
    <property type="project" value="UniProtKB-ARBA"/>
</dbReference>
<dbReference type="Gene3D" id="2.10.25.10">
    <property type="entry name" value="Laminin"/>
    <property type="match status" value="6"/>
</dbReference>
<evidence type="ECO:0000256" key="17">
    <source>
        <dbReference type="ARBA" id="ARBA00069893"/>
    </source>
</evidence>
<dbReference type="PROSITE" id="PS01187">
    <property type="entry name" value="EGF_CA"/>
    <property type="match status" value="2"/>
</dbReference>
<dbReference type="InterPro" id="IPR036465">
    <property type="entry name" value="vWFA_dom_sf"/>
</dbReference>
<keyword evidence="5" id="KW-0964">Secreted</keyword>
<dbReference type="PROSITE" id="PS50026">
    <property type="entry name" value="EGF_3"/>
    <property type="match status" value="2"/>
</dbReference>
<dbReference type="Pfam" id="PF07645">
    <property type="entry name" value="EGF_CA"/>
    <property type="match status" value="4"/>
</dbReference>
<keyword evidence="14 18" id="KW-1015">Disulfide bond</keyword>
<sequence length="3969" mass="435285">MAWGGWRFCVVFVLVIAMWPGLVTPQEDVPPGAATLAFVFDITGSMYDDLVQVIDGAAKIMATTLARIEKPLYNYVLVPFHDPDVGPIVITKDPDEFQSELRNLYVQGGGDCPEMSVRAIKEALDVSLPNSYIYVFTDALSKDFYLGEEVLALIQQKQSQVVFVLTGDCGKPHSPGYKIYERIASTSSGQVFQLKKEQVLNFVRLTVQARKVNLMSVDQDRGNSQFLQIPIDSKLQEFTVSLSGANPDLRLYNPKGAEVTVNNGLGELLDIKNVKVVYVRDPPPGKWRLRVDSSSAHTLRITGLSKFDFAAGFAKQRPTHITSTELRPLEGVRSHILVNTTDLDPPGLLQKLQLVSLNGVALTEYPLQADPELKNIYRTEAFKPPSGYFYIKVVGEDDKGHELWRTTPTAISPRKPAPPTVYMPEITRGFYHSTATIVCVVESVIPFTVQWYKNGLREGSEVLFQESGNATYQVTRASASDEGIYTCNATSPSGSKARTTLLDISEPPPDIAPTVNVSVLPGDNAVLTCIVYSTVPYNVTWYGPGGVIRQNQQFTNFNNGSLLIRHVDLSHEGQYVCRIGNEGGYSQEKLFLRVQVPPEVYIKPAEQTFKVGDRVTLNCYGDGFPLPAYYWLRNGALVIPNNRMQVNQNQLTISNMERSDGGEYSCLAENLAGQDTAKATLEYIERPQIDMYEKKVVVGSGDTANLHCSAKGIPPPEIHWFKGELELKQLSYVKISANGDLSILGAQEQDEGEYMCIATNPAGSDSVIVDLEVGADPRITKAPFNLGADISTNASLPCEAVGDPTPKIYWLFKGNPIKTGGRFNQDKAGNLFVYNVEHTDEGRYTCVAQNQFGIQEATAFLSITGIVSPVIAYTNPYLDVVEGSDVDLSCVVVQGNPTPTIHWQKGAKVLENNDHVTISKPGELNIENIQKSHEGDFICVASNVGGNSTEEDSYTNFTVVEGGGIILPCSVEGDPRPTISWFKDESPISLTDYHYYIREDGSLEIFSADPQDSASYRCTASNQAGDVDKTVQLFVQAPPIIQGEETEQFTVKVGETVVLPCSVRGKPTPEVFWRKNFVRFSPQSSDHFLFSDIGLTIFNTEISDRAIYECVASNIAGETTKIITLIVQIPPTISSEGETDTVVVTGEPAFLNCDSQGDPEPEVTWKKDDVIFDPTSDPDISMTPFGSLDFSKVKVVDDGRYVCIATNDAGSAMKDFILIIHDPPFFPPFITNHTQVIENNPATIPCPAVGTPPPLITWYKNDVLLTGDETGVTFLDDGGLELYNVNAKDTATYKCVATNAAGETEHSVDLHVLIPPKLIGEDISLIDRRPTVSSVVVNHTASFFCPIEGDPMPVITWQKNGQELLGDSERIFISEDGRNLTIDKADLLDTARYTCIARNEAGETDKSFNLEVQVPPVLDLETVTPSNLSVVIGNTLFISCPMSGIPPPKITWYKNGEVVSPDLDPNIRIYAEGRRLELTSARVTDLGLYRCEGVNAAGNNHNEYEVEVYVPPSIEREGEIARPEVIVRRSINLTCPASGIPRPEISWFRANKVIKEDSVNYMLLNDGWTLFIFNASSEDSSRFTCRAKNVAGNNEKAFDLQVLVPAYILRENVDTEPRVILNRTLVLNCPVGGSPNPSILWYKEGIPLDLNNNPLIDVLSEGRQLRVPNAQLSDSGTFTCEALNKAGRDSQDYNVQIQIPSKINEFRTNIKPRTIAGNPLTITCPASGIPPPVITWYKDGSKVDFSKDKNIQLDKDGQELTLKVTGVKDTGTYSCEALNEAGVAKLDFDVFVEVPPIISVTEKFPKVKVGQEITLGCPASGTPEPEILWLKNGQPIDFSLASGLREQSGGEELHIHNAVVDYGGTYTCVASNSAGDDQVNIELEVWVPPVIDRESFEKYTGVIKGRTTVLNCPAFGLPPPNITWYKGGSPLVPDSRMELLTGGLQLRIVNTTINDTGTFRCTAVNPAGEDGVDMELEVMVPPSIDESNVVYTPKVVQNRTVIIECPVSGVPQPTVTWSINDSPLTPKDRIRLLDNNRQLTIDMAQVADTAVYMCVAVNKAGELRKKFQLEVLVPAHILTEVASESELVTVQNQTININCPAMGIPSPSIIWLKNRVPLLNAPYKNMRVINNDQVLEISNAQLEDAGKYSCTVTNVAGQEKREFNLQVHVPPFIARSQGEELHVATEGGAVTMKCDVGGVPEPLVTWLKDGQILQTEDNAHIRILSGGQIFQFLAVKTSDAAKYTCQAENMAGLTEKYYKLEVQVPPRINGSQFQQKSVTINQQLYLTCEASGNPPPKIVWMRQYQVIPPYGNPSVRIRDQGRQLLLTNAQLLDEGEYTLPPSIDDGPKQVVGIVNTRVDLSCNSIGLPVPQVKWEKNSQVFPTTGLRHRMLVGGSLEFTSVRLEDAGKYVCTASNEAGSVSRAINLDVQVPPKIIGETQINMQAVLGDDIHLPCNVDGDPKPTIIWQKGTSILSGGADYYIMENGTLLLRRTDERDSGMYICIARNNAGTAMAQIFLRMFIPPKITDVTQTQYSVQQGRNIVLPCRAEGRPQPAIYWEKDGQKLTGSYHYRLLRSGWLLIPYSRPEDTGTYRCIATNTAGLDEVSITLTVHVYFSTTVPPRIEEGARLMTGTVGSTARISCNATGKPRPDVTWLKDGRLIREDRKYVVEDSGTLLINSLDADDTGSYTCTAINVAGRDSMDRVLRVQVPPKITVAPRSQEVIQNSRIVLSCAATGIPVPTVTWTLNGKPVPVPPQVSVPDSDATVSVADQVMLTCSVGGDPNPDIRWTKNGRPVELSDRIVQLLNGSLVIYDSTSSDAGEYKCVASNDAGTSEGVAMLTVQDYLGVLTEPPMFKIEPTNMRIDLGNTVVMDCVAEGEPTPDISWILAAQMSDAGLYRCKAANRLGITIVEANMTIVVHGRFSEWTSWGLCSSTCGVGLQFRTRECDSPPPQNGGRQCIGSSLDSKTCVSGHCPVDGDWGNWLPWKSCSVSCGEGERTRERVCNNPAPLHGGTSCPGPSVATDICNEGPCPVDGNWRGWGSWGSCSLSCGEGIHERQRLCDNPPPQFGGRHCRGDHVQLKTCSVEQCAVDGMWGQWNHWTACSQSCGGGVRSRTRSCDSPAPSYGGSTCSGRSTLTDYCNPEPCPVNGNWAGWESWGSCSVSCGVGLQKRFRTCSNPTPSISGRPCIGSSEEGQRCNQPLCPVDGYWGGWGPWSPCSQTCGAGFKERSRTCSTPQHGGQYCKGDELQRDLCSLTPCSRLPGKAFGTLVGYINGVDLTESTINAVMTTTDDGQNIKVAATIKDLPPNVGRHVEHLVSVLSPVYWVTASERGGAKNGLSLTDGKFSRDVQVEYATGEIVRMSQYANGVDEDGVLQIDVIIRGVVPDLSQGAELTLTPYYENYIQTGQGNIFARSSRTIRMDGHLLPYSWNHSISYETTEIMPFLVETLHTKDITSSVSPTGDQVEFTLLTSITPGTPSNQCPSGFHLDSSGKFCLDDDECWPINPCSHHCHNSPGRFACSCPPGYVLGRDGRSCEDLDECRWNNGGCGSDRECLNTQGSYHCATVCKAGYRRNKDMFCIDIDECSEDPLICGQYCRNTAGSYQCSCSLGFKLKSNGKCTDVDECEEGVHRCTEEQECHNIQGSYQCQQKCTDGYQDVNGRCVDIDECRESPGVCAYRCHNTQGSFICVCPLGQILLADKRSCAGLEYLEPDPGQNFVRPANQKLELLHSVHNKGCRYSKKCLKRNKRSHCLPGFQFNVSQNACVDINECREDPGICQHNCSNTIGGYQCTCPPGYKLGRNGRNCVDINECISSNIECGPEKMCFNKRGDVDCIDIPCPENYSRDPLTKYCVLECIDSSLCPEGAKYADVIEFRTLALPSGILPQQDLIRLTVFNQNNVKMVKTDFVILENDTQVTFNLRPSEGTGILYTEQPLEELETYRIKVRARSYSAETGVLQYQTTFMIHISISAYPY</sequence>
<keyword evidence="10" id="KW-0677">Repeat</keyword>
<evidence type="ECO:0000256" key="7">
    <source>
        <dbReference type="ARBA" id="ARBA00022536"/>
    </source>
</evidence>
<dbReference type="InterPro" id="IPR006605">
    <property type="entry name" value="G2_nidogen/fibulin_G2F"/>
</dbReference>